<keyword evidence="11" id="KW-1185">Reference proteome</keyword>
<evidence type="ECO:0000256" key="2">
    <source>
        <dbReference type="ARBA" id="ARBA00012438"/>
    </source>
</evidence>
<dbReference type="Proteomes" id="UP000184474">
    <property type="component" value="Unassembled WGS sequence"/>
</dbReference>
<dbReference type="CDD" id="cd00130">
    <property type="entry name" value="PAS"/>
    <property type="match status" value="1"/>
</dbReference>
<name>A0A1M6Q9S8_REIAG</name>
<dbReference type="InterPro" id="IPR005467">
    <property type="entry name" value="His_kinase_dom"/>
</dbReference>
<dbReference type="Pfam" id="PF00989">
    <property type="entry name" value="PAS"/>
    <property type="match status" value="1"/>
</dbReference>
<dbReference type="SUPFAM" id="SSF55785">
    <property type="entry name" value="PYP-like sensor domain (PAS domain)"/>
    <property type="match status" value="2"/>
</dbReference>
<dbReference type="RefSeq" id="WP_073122260.1">
    <property type="nucleotide sequence ID" value="NZ_FRAA01000003.1"/>
</dbReference>
<dbReference type="GO" id="GO:0000155">
    <property type="term" value="F:phosphorelay sensor kinase activity"/>
    <property type="evidence" value="ECO:0007669"/>
    <property type="project" value="InterPro"/>
</dbReference>
<feature type="coiled-coil region" evidence="6">
    <location>
        <begin position="268"/>
        <end position="295"/>
    </location>
</feature>
<accession>A0A1M6Q9S8</accession>
<dbReference type="SMART" id="SM00387">
    <property type="entry name" value="HATPase_c"/>
    <property type="match status" value="1"/>
</dbReference>
<dbReference type="EC" id="2.7.13.3" evidence="2"/>
<gene>
    <name evidence="10" type="ORF">SAMN04488028_103231</name>
</gene>
<dbReference type="PRINTS" id="PR00344">
    <property type="entry name" value="BCTRLSENSOR"/>
</dbReference>
<evidence type="ECO:0000256" key="1">
    <source>
        <dbReference type="ARBA" id="ARBA00000085"/>
    </source>
</evidence>
<dbReference type="Pfam" id="PF02518">
    <property type="entry name" value="HATPase_c"/>
    <property type="match status" value="1"/>
</dbReference>
<dbReference type="Pfam" id="PF13426">
    <property type="entry name" value="PAS_9"/>
    <property type="match status" value="1"/>
</dbReference>
<feature type="domain" description="PAC" evidence="9">
    <location>
        <begin position="358"/>
        <end position="410"/>
    </location>
</feature>
<evidence type="ECO:0000313" key="11">
    <source>
        <dbReference type="Proteomes" id="UP000184474"/>
    </source>
</evidence>
<comment type="catalytic activity">
    <reaction evidence="1">
        <text>ATP + protein L-histidine = ADP + protein N-phospho-L-histidine.</text>
        <dbReference type="EC" id="2.7.13.3"/>
    </reaction>
</comment>
<feature type="domain" description="PAS" evidence="8">
    <location>
        <begin position="285"/>
        <end position="355"/>
    </location>
</feature>
<organism evidence="10 11">
    <name type="scientific">Reichenbachiella agariperforans</name>
    <dbReference type="NCBI Taxonomy" id="156994"/>
    <lineage>
        <taxon>Bacteria</taxon>
        <taxon>Pseudomonadati</taxon>
        <taxon>Bacteroidota</taxon>
        <taxon>Cytophagia</taxon>
        <taxon>Cytophagales</taxon>
        <taxon>Reichenbachiellaceae</taxon>
        <taxon>Reichenbachiella</taxon>
    </lineage>
</organism>
<proteinExistence type="predicted"/>
<dbReference type="EMBL" id="FRAA01000003">
    <property type="protein sequence ID" value="SHK16908.1"/>
    <property type="molecule type" value="Genomic_DNA"/>
</dbReference>
<dbReference type="PROSITE" id="PS50113">
    <property type="entry name" value="PAC"/>
    <property type="match status" value="1"/>
</dbReference>
<keyword evidence="4" id="KW-0808">Transferase</keyword>
<sequence>MTPIDTKQGLLKIVKDPILRIDWSGRVLECHCHPSSDPAILELDLYNNRNIKDFEFLGEVYKAVRDCIESQESQSAYFSLGRLGSRTHYEVLVEPNDTDEVLAIIKEITKKRQRENELIEYYDLLQNIYEATSSWTGTDYLDQLTLQLSKALKADYTAICLIDDRQDLLETVSVNFIGGKIENVEWEIEGSPFEEVVTHSYFEIGHGFKNKFPHFELNQYHVFNGFVGIPLYYNELYSKPIGFIFALYERPLASSTHTEKILQIFSTRAAAELQRIEYQKKIEDSENRFKALYNNTPAYFSSTNKSGVVIEVGDYFLEKTGYARKDVIGRRAMHFLTSRSRKDAVKMLPDFLQNGYCKDVALQFIKKNGDIMEVMFSATTIRDEHGRFVKNIMSLNDVTLLRQVERDLRLSEERVIEEANRFQLLFDNSPVGIIIHSNGVIKHVNTETVRLARGNSIYDFVGKQAMSFVHPESKEIAQARVDKIYKTKKAHRNEQKFLCVDGSVIEVEAMGTLIDYQGEESVQIAFYDISDRKEAERHILVRDQELEVLNENLARQNNQLEEFAHIASHNLRAPITNMLSLIKIREADPSEATQAFVWENVGKTVRNLDETIIELNDVVKTSWELDKQRKILHFEEVLEKILNSIVDQIAKADAEFVVNFDMPSIFYPKIYLESILQNLVTNAIKYRRSNEKALIKLRSWEQNGRGYLSIEDNGLGIDLEKHGDKLFGLRKTFHAHQDARGVGLFITRAQIESLGGLISVESKEGKGTKFIVDFGTLKLISTDH</sequence>
<dbReference type="SMART" id="SM00086">
    <property type="entry name" value="PAC"/>
    <property type="match status" value="2"/>
</dbReference>
<dbReference type="STRING" id="156994.SAMN04488028_103231"/>
<dbReference type="InterPro" id="IPR004358">
    <property type="entry name" value="Sig_transdc_His_kin-like_C"/>
</dbReference>
<dbReference type="Gene3D" id="1.10.287.130">
    <property type="match status" value="1"/>
</dbReference>
<dbReference type="InterPro" id="IPR013767">
    <property type="entry name" value="PAS_fold"/>
</dbReference>
<dbReference type="Gene3D" id="3.30.565.10">
    <property type="entry name" value="Histidine kinase-like ATPase, C-terminal domain"/>
    <property type="match status" value="1"/>
</dbReference>
<feature type="domain" description="Histidine kinase" evidence="7">
    <location>
        <begin position="566"/>
        <end position="778"/>
    </location>
</feature>
<evidence type="ECO:0000313" key="10">
    <source>
        <dbReference type="EMBL" id="SHK16908.1"/>
    </source>
</evidence>
<dbReference type="InterPro" id="IPR036097">
    <property type="entry name" value="HisK_dim/P_sf"/>
</dbReference>
<keyword evidence="3" id="KW-0597">Phosphoprotein</keyword>
<evidence type="ECO:0000259" key="7">
    <source>
        <dbReference type="PROSITE" id="PS50109"/>
    </source>
</evidence>
<dbReference type="AlphaFoldDB" id="A0A1M6Q9S8"/>
<dbReference type="PANTHER" id="PTHR43304">
    <property type="entry name" value="PHYTOCHROME-LIKE PROTEIN CPH1"/>
    <property type="match status" value="1"/>
</dbReference>
<reference evidence="11" key="1">
    <citation type="submission" date="2016-11" db="EMBL/GenBank/DDBJ databases">
        <authorList>
            <person name="Varghese N."/>
            <person name="Submissions S."/>
        </authorList>
    </citation>
    <scope>NUCLEOTIDE SEQUENCE [LARGE SCALE GENOMIC DNA]</scope>
    <source>
        <strain evidence="11">DSM 26134</strain>
    </source>
</reference>
<protein>
    <recommendedName>
        <fullName evidence="2">histidine kinase</fullName>
        <ecNumber evidence="2">2.7.13.3</ecNumber>
    </recommendedName>
</protein>
<evidence type="ECO:0000256" key="4">
    <source>
        <dbReference type="ARBA" id="ARBA00022679"/>
    </source>
</evidence>
<dbReference type="SUPFAM" id="SSF55781">
    <property type="entry name" value="GAF domain-like"/>
    <property type="match status" value="1"/>
</dbReference>
<dbReference type="InterPro" id="IPR035965">
    <property type="entry name" value="PAS-like_dom_sf"/>
</dbReference>
<dbReference type="InterPro" id="IPR036890">
    <property type="entry name" value="HATPase_C_sf"/>
</dbReference>
<dbReference type="InterPro" id="IPR000014">
    <property type="entry name" value="PAS"/>
</dbReference>
<dbReference type="Gene3D" id="3.30.450.40">
    <property type="match status" value="1"/>
</dbReference>
<evidence type="ECO:0000256" key="6">
    <source>
        <dbReference type="SAM" id="Coils"/>
    </source>
</evidence>
<dbReference type="InterPro" id="IPR000700">
    <property type="entry name" value="PAS-assoc_C"/>
</dbReference>
<dbReference type="InterPro" id="IPR052162">
    <property type="entry name" value="Sensor_kinase/Photoreceptor"/>
</dbReference>
<dbReference type="PROSITE" id="PS50109">
    <property type="entry name" value="HIS_KIN"/>
    <property type="match status" value="1"/>
</dbReference>
<dbReference type="SUPFAM" id="SSF47384">
    <property type="entry name" value="Homodimeric domain of signal transducing histidine kinase"/>
    <property type="match status" value="1"/>
</dbReference>
<evidence type="ECO:0000259" key="9">
    <source>
        <dbReference type="PROSITE" id="PS50113"/>
    </source>
</evidence>
<dbReference type="InterPro" id="IPR003594">
    <property type="entry name" value="HATPase_dom"/>
</dbReference>
<dbReference type="Gene3D" id="3.30.450.20">
    <property type="entry name" value="PAS domain"/>
    <property type="match status" value="2"/>
</dbReference>
<dbReference type="SMART" id="SM00091">
    <property type="entry name" value="PAS"/>
    <property type="match status" value="2"/>
</dbReference>
<dbReference type="GO" id="GO:0006355">
    <property type="term" value="P:regulation of DNA-templated transcription"/>
    <property type="evidence" value="ECO:0007669"/>
    <property type="project" value="InterPro"/>
</dbReference>
<dbReference type="InterPro" id="IPR029016">
    <property type="entry name" value="GAF-like_dom_sf"/>
</dbReference>
<evidence type="ECO:0000256" key="3">
    <source>
        <dbReference type="ARBA" id="ARBA00022553"/>
    </source>
</evidence>
<dbReference type="InterPro" id="IPR001610">
    <property type="entry name" value="PAC"/>
</dbReference>
<dbReference type="PROSITE" id="PS50112">
    <property type="entry name" value="PAS"/>
    <property type="match status" value="1"/>
</dbReference>
<evidence type="ECO:0000256" key="5">
    <source>
        <dbReference type="ARBA" id="ARBA00022777"/>
    </source>
</evidence>
<dbReference type="PANTHER" id="PTHR43304:SF1">
    <property type="entry name" value="PAC DOMAIN-CONTAINING PROTEIN"/>
    <property type="match status" value="1"/>
</dbReference>
<evidence type="ECO:0000259" key="8">
    <source>
        <dbReference type="PROSITE" id="PS50112"/>
    </source>
</evidence>
<keyword evidence="6" id="KW-0175">Coiled coil</keyword>
<dbReference type="SUPFAM" id="SSF55874">
    <property type="entry name" value="ATPase domain of HSP90 chaperone/DNA topoisomerase II/histidine kinase"/>
    <property type="match status" value="1"/>
</dbReference>
<dbReference type="NCBIfam" id="TIGR00229">
    <property type="entry name" value="sensory_box"/>
    <property type="match status" value="2"/>
</dbReference>
<keyword evidence="5" id="KW-0418">Kinase</keyword>